<dbReference type="InterPro" id="IPR011990">
    <property type="entry name" value="TPR-like_helical_dom_sf"/>
</dbReference>
<evidence type="ECO:0000256" key="7">
    <source>
        <dbReference type="SAM" id="SignalP"/>
    </source>
</evidence>
<name>A0ABT3JDE5_9SPHN</name>
<dbReference type="RefSeq" id="WP_264881191.1">
    <property type="nucleotide sequence ID" value="NZ_JAPDOB010000001.1"/>
</dbReference>
<comment type="caution">
    <text evidence="9">The sequence shown here is derived from an EMBL/GenBank/DDBJ whole genome shotgun (WGS) entry which is preliminary data.</text>
</comment>
<reference evidence="9 10" key="1">
    <citation type="submission" date="2022-10" db="EMBL/GenBank/DDBJ databases">
        <title>Sphingomonas sp.</title>
        <authorList>
            <person name="Jin C."/>
        </authorList>
    </citation>
    <scope>NUCLEOTIDE SEQUENCE [LARGE SCALE GENOMIC DNA]</scope>
    <source>
        <strain evidence="9 10">BN140010</strain>
    </source>
</reference>
<evidence type="ECO:0000256" key="2">
    <source>
        <dbReference type="ARBA" id="ARBA00022723"/>
    </source>
</evidence>
<accession>A0ABT3JDE5</accession>
<evidence type="ECO:0000256" key="5">
    <source>
        <dbReference type="ARBA" id="ARBA00023049"/>
    </source>
</evidence>
<dbReference type="PANTHER" id="PTHR22726">
    <property type="entry name" value="METALLOENDOPEPTIDASE OMA1"/>
    <property type="match status" value="1"/>
</dbReference>
<dbReference type="Proteomes" id="UP001526246">
    <property type="component" value="Unassembled WGS sequence"/>
</dbReference>
<keyword evidence="5 6" id="KW-0482">Metalloprotease</keyword>
<keyword evidence="1 6" id="KW-0645">Protease</keyword>
<evidence type="ECO:0000259" key="8">
    <source>
        <dbReference type="Pfam" id="PF01435"/>
    </source>
</evidence>
<keyword evidence="10" id="KW-1185">Reference proteome</keyword>
<evidence type="ECO:0000256" key="3">
    <source>
        <dbReference type="ARBA" id="ARBA00022801"/>
    </source>
</evidence>
<feature type="chain" id="PRO_5045327640" evidence="7">
    <location>
        <begin position="20"/>
        <end position="388"/>
    </location>
</feature>
<comment type="cofactor">
    <cofactor evidence="6">
        <name>Zn(2+)</name>
        <dbReference type="ChEBI" id="CHEBI:29105"/>
    </cofactor>
    <text evidence="6">Binds 1 zinc ion per subunit.</text>
</comment>
<feature type="domain" description="Peptidase M48" evidence="8">
    <location>
        <begin position="64"/>
        <end position="251"/>
    </location>
</feature>
<keyword evidence="3 6" id="KW-0378">Hydrolase</keyword>
<dbReference type="CDD" id="cd07324">
    <property type="entry name" value="M48C_Oma1-like"/>
    <property type="match status" value="1"/>
</dbReference>
<keyword evidence="4 6" id="KW-0862">Zinc</keyword>
<dbReference type="EMBL" id="JAPDOB010000001">
    <property type="protein sequence ID" value="MCW3797094.1"/>
    <property type="molecule type" value="Genomic_DNA"/>
</dbReference>
<evidence type="ECO:0000256" key="6">
    <source>
        <dbReference type="RuleBase" id="RU003983"/>
    </source>
</evidence>
<dbReference type="Gene3D" id="3.30.2010.10">
    <property type="entry name" value="Metalloproteases ('zincins'), catalytic domain"/>
    <property type="match status" value="1"/>
</dbReference>
<evidence type="ECO:0000256" key="4">
    <source>
        <dbReference type="ARBA" id="ARBA00022833"/>
    </source>
</evidence>
<evidence type="ECO:0000313" key="9">
    <source>
        <dbReference type="EMBL" id="MCW3797094.1"/>
    </source>
</evidence>
<dbReference type="InterPro" id="IPR051156">
    <property type="entry name" value="Mito/Outer_Membr_Metalloprot"/>
</dbReference>
<dbReference type="InterPro" id="IPR001915">
    <property type="entry name" value="Peptidase_M48"/>
</dbReference>
<sequence>MRFARLALLLAAAAGPAAAKSPPPLPTYTPAYEPSTVDERGLWGEADEEERKLRDSPLVVRDETVNAYVRRVFCTTVGQDRCKPVRIYVVEVPRFNAMMAPNGMMVVWSGLLLRARSEAELGAVLGHEFAHFELRHGLAAFKRARNISDALSWIGVAGGLSGVNTFGLQWALIGSFYRFNRDQERQADELGLKYLAASPYPAGAMPELWTHVMAEDDATKVARGRKPRQHYSAGFFDTHPTDLDRAVTLTKLAAKYGDSGDAAFAGHRTGVTPVLPMLLADQIKLNDFGGTDYILGQLAQSSGWTSDLLFARAELYRARGNPRDLVTAAGFYGDAIRAGCTAPEARRGLGLSLMRSGLASDGRTALAEYLQLKPDAADAKAIQALLAN</sequence>
<evidence type="ECO:0000313" key="10">
    <source>
        <dbReference type="Proteomes" id="UP001526246"/>
    </source>
</evidence>
<comment type="similarity">
    <text evidence="6">Belongs to the peptidase M48 family.</text>
</comment>
<gene>
    <name evidence="9" type="ORF">OMW55_04645</name>
</gene>
<feature type="signal peptide" evidence="7">
    <location>
        <begin position="1"/>
        <end position="19"/>
    </location>
</feature>
<keyword evidence="2" id="KW-0479">Metal-binding</keyword>
<dbReference type="Pfam" id="PF01435">
    <property type="entry name" value="Peptidase_M48"/>
    <property type="match status" value="1"/>
</dbReference>
<organism evidence="9 10">
    <name type="scientific">Sphingomonas arvum</name>
    <dbReference type="NCBI Taxonomy" id="2992113"/>
    <lineage>
        <taxon>Bacteria</taxon>
        <taxon>Pseudomonadati</taxon>
        <taxon>Pseudomonadota</taxon>
        <taxon>Alphaproteobacteria</taxon>
        <taxon>Sphingomonadales</taxon>
        <taxon>Sphingomonadaceae</taxon>
        <taxon>Sphingomonas</taxon>
    </lineage>
</organism>
<proteinExistence type="inferred from homology"/>
<dbReference type="SUPFAM" id="SSF48452">
    <property type="entry name" value="TPR-like"/>
    <property type="match status" value="1"/>
</dbReference>
<evidence type="ECO:0000256" key="1">
    <source>
        <dbReference type="ARBA" id="ARBA00022670"/>
    </source>
</evidence>
<protein>
    <submittedName>
        <fullName evidence="9">M48 family metallopeptidase</fullName>
    </submittedName>
</protein>
<dbReference type="PANTHER" id="PTHR22726:SF1">
    <property type="entry name" value="METALLOENDOPEPTIDASE OMA1, MITOCHONDRIAL"/>
    <property type="match status" value="1"/>
</dbReference>
<keyword evidence="7" id="KW-0732">Signal</keyword>